<name>A0ABY3UWJ2_MYCLN</name>
<dbReference type="RefSeq" id="WP_239721841.1">
    <property type="nucleotide sequence ID" value="NZ_CP092423.2"/>
</dbReference>
<dbReference type="Proteomes" id="UP001055171">
    <property type="component" value="Chromosome"/>
</dbReference>
<dbReference type="PANTHER" id="PTHR43162">
    <property type="match status" value="1"/>
</dbReference>
<organism evidence="2 3">
    <name type="scientific">Mycobacterium lentiflavum</name>
    <dbReference type="NCBI Taxonomy" id="141349"/>
    <lineage>
        <taxon>Bacteria</taxon>
        <taxon>Bacillati</taxon>
        <taxon>Actinomycetota</taxon>
        <taxon>Actinomycetes</taxon>
        <taxon>Mycobacteriales</taxon>
        <taxon>Mycobacteriaceae</taxon>
        <taxon>Mycobacterium</taxon>
        <taxon>Mycobacterium simiae complex</taxon>
    </lineage>
</organism>
<accession>A0ABY3UWJ2</accession>
<evidence type="ECO:0000259" key="1">
    <source>
        <dbReference type="Pfam" id="PF05368"/>
    </source>
</evidence>
<dbReference type="SUPFAM" id="SSF51735">
    <property type="entry name" value="NAD(P)-binding Rossmann-fold domains"/>
    <property type="match status" value="1"/>
</dbReference>
<dbReference type="Pfam" id="PF05368">
    <property type="entry name" value="NmrA"/>
    <property type="match status" value="1"/>
</dbReference>
<dbReference type="InterPro" id="IPR036291">
    <property type="entry name" value="NAD(P)-bd_dom_sf"/>
</dbReference>
<reference evidence="2" key="1">
    <citation type="submission" date="2022-08" db="EMBL/GenBank/DDBJ databases">
        <title>Complete genome sequence of 14 non-tuberculosis mycobacteria type-strains.</title>
        <authorList>
            <person name="Igarashi Y."/>
            <person name="Osugi A."/>
            <person name="Mitarai S."/>
        </authorList>
    </citation>
    <scope>NUCLEOTIDE SEQUENCE</scope>
    <source>
        <strain evidence="2">ATCC 51985</strain>
    </source>
</reference>
<gene>
    <name evidence="2" type="ORF">MJO58_01810</name>
</gene>
<dbReference type="EMBL" id="CP092423">
    <property type="protein sequence ID" value="ULP42781.1"/>
    <property type="molecule type" value="Genomic_DNA"/>
</dbReference>
<protein>
    <submittedName>
        <fullName evidence="2">NAD(P)H-binding protein</fullName>
    </submittedName>
</protein>
<dbReference type="Gene3D" id="3.90.25.10">
    <property type="entry name" value="UDP-galactose 4-epimerase, domain 1"/>
    <property type="match status" value="1"/>
</dbReference>
<dbReference type="InterPro" id="IPR051604">
    <property type="entry name" value="Ergot_Alk_Oxidoreductase"/>
</dbReference>
<sequence length="306" mass="33309">MSTEKLFLITGPTGNTGAPTVGILRAAGHRVRAFVHRIDRRSDALTALGAEVVEGDLLDFRAVSSAMTGVDAAYFCYPIAPGTLLPATAIFAQAASEAGVDAVVNMSQISARREAKSNAAQQHWIAERLLDRAAFKTTQLRPTFFAEWLKWQWQRDDNEGVLRLPFGHGRHAPISGVDQARVIAAILQHPAPHDRQIYPLVGAHELDHYGIADEIADTLGLPVRYEPVSIPAFAAGLSAAGFPEFFVQHISSVAQDYQDGIFSGENNLVEVIGGHQPMTVADFVNANRTEFDRDGRFVRRGQLKAS</sequence>
<feature type="domain" description="NmrA-like" evidence="1">
    <location>
        <begin position="4"/>
        <end position="255"/>
    </location>
</feature>
<proteinExistence type="predicted"/>
<dbReference type="Gene3D" id="3.40.50.720">
    <property type="entry name" value="NAD(P)-binding Rossmann-like Domain"/>
    <property type="match status" value="1"/>
</dbReference>
<dbReference type="PANTHER" id="PTHR43162:SF1">
    <property type="entry name" value="PRESTALK A DIFFERENTIATION PROTEIN A"/>
    <property type="match status" value="1"/>
</dbReference>
<keyword evidence="3" id="KW-1185">Reference proteome</keyword>
<evidence type="ECO:0000313" key="2">
    <source>
        <dbReference type="EMBL" id="ULP42781.1"/>
    </source>
</evidence>
<evidence type="ECO:0000313" key="3">
    <source>
        <dbReference type="Proteomes" id="UP001055171"/>
    </source>
</evidence>
<dbReference type="InterPro" id="IPR008030">
    <property type="entry name" value="NmrA-like"/>
</dbReference>